<keyword evidence="9" id="KW-1185">Reference proteome</keyword>
<name>A0A511Z6V5_9BACL</name>
<dbReference type="PANTHER" id="PTHR35007">
    <property type="entry name" value="INTEGRAL MEMBRANE PROTEIN-RELATED"/>
    <property type="match status" value="1"/>
</dbReference>
<reference evidence="8 9" key="1">
    <citation type="submission" date="2019-07" db="EMBL/GenBank/DDBJ databases">
        <title>Whole genome shotgun sequence of Sporosarcina luteola NBRC 105378.</title>
        <authorList>
            <person name="Hosoyama A."/>
            <person name="Uohara A."/>
            <person name="Ohji S."/>
            <person name="Ichikawa N."/>
        </authorList>
    </citation>
    <scope>NUCLEOTIDE SEQUENCE [LARGE SCALE GENOMIC DNA]</scope>
    <source>
        <strain evidence="8 9">NBRC 105378</strain>
    </source>
</reference>
<dbReference type="AlphaFoldDB" id="A0A511Z6V5"/>
<evidence type="ECO:0000259" key="7">
    <source>
        <dbReference type="Pfam" id="PF00482"/>
    </source>
</evidence>
<evidence type="ECO:0000256" key="3">
    <source>
        <dbReference type="ARBA" id="ARBA00022692"/>
    </source>
</evidence>
<dbReference type="RefSeq" id="WP_147056867.1">
    <property type="nucleotide sequence ID" value="NZ_BJYL01000018.1"/>
</dbReference>
<evidence type="ECO:0000256" key="1">
    <source>
        <dbReference type="ARBA" id="ARBA00004651"/>
    </source>
</evidence>
<dbReference type="Proteomes" id="UP000321901">
    <property type="component" value="Unassembled WGS sequence"/>
</dbReference>
<dbReference type="GO" id="GO:0005886">
    <property type="term" value="C:plasma membrane"/>
    <property type="evidence" value="ECO:0007669"/>
    <property type="project" value="UniProtKB-SubCell"/>
</dbReference>
<feature type="transmembrane region" description="Helical" evidence="6">
    <location>
        <begin position="253"/>
        <end position="272"/>
    </location>
</feature>
<feature type="domain" description="Type II secretion system protein GspF" evidence="7">
    <location>
        <begin position="144"/>
        <end position="268"/>
    </location>
</feature>
<feature type="transmembrane region" description="Helical" evidence="6">
    <location>
        <begin position="278"/>
        <end position="302"/>
    </location>
</feature>
<dbReference type="InterPro" id="IPR018076">
    <property type="entry name" value="T2SS_GspF_dom"/>
</dbReference>
<evidence type="ECO:0000256" key="6">
    <source>
        <dbReference type="SAM" id="Phobius"/>
    </source>
</evidence>
<dbReference type="Gene3D" id="1.20.81.30">
    <property type="entry name" value="Type II secretion system (T2SS), domain F"/>
    <property type="match status" value="1"/>
</dbReference>
<dbReference type="InterPro" id="IPR042094">
    <property type="entry name" value="T2SS_GspF_sf"/>
</dbReference>
<evidence type="ECO:0000256" key="5">
    <source>
        <dbReference type="ARBA" id="ARBA00023136"/>
    </source>
</evidence>
<sequence>MSWTLPLLTLTLFTFCISIYYLAKSKGQKNAKKRVDDWFDVELEKERKSVVLFLGGLFDRSELSQDLHNKLKQANLTLMPSEYMGIYILLIALLTFINKFVLGLYFMMAILIAYLIVMGGSKAFLSTRKNKRTESFNNQLPEICRTMSNGIKAGQTIPQAIEMVAHSVKAPNGPEFQRFNQRLKLGDSLEKVFNEFRERVPSNDVSIFVSTILIQQKVGGNLSQVLSNMAETLEERSRVHKEISTVTAESRSIAYILVIMPFLMALMMNLFIKGFLNVLFTPFGLILFVIFTAIVLCGFVLIRRITDIRV</sequence>
<gene>
    <name evidence="8" type="ORF">SLU01_14880</name>
</gene>
<dbReference type="EMBL" id="BJYL01000018">
    <property type="protein sequence ID" value="GEN83176.1"/>
    <property type="molecule type" value="Genomic_DNA"/>
</dbReference>
<dbReference type="PANTHER" id="PTHR35007:SF1">
    <property type="entry name" value="PILUS ASSEMBLY PROTEIN"/>
    <property type="match status" value="1"/>
</dbReference>
<comment type="caution">
    <text evidence="8">The sequence shown here is derived from an EMBL/GenBank/DDBJ whole genome shotgun (WGS) entry which is preliminary data.</text>
</comment>
<keyword evidence="3 6" id="KW-0812">Transmembrane</keyword>
<feature type="transmembrane region" description="Helical" evidence="6">
    <location>
        <begin position="76"/>
        <end position="97"/>
    </location>
</feature>
<keyword evidence="5 6" id="KW-0472">Membrane</keyword>
<evidence type="ECO:0000313" key="8">
    <source>
        <dbReference type="EMBL" id="GEN83176.1"/>
    </source>
</evidence>
<keyword evidence="2" id="KW-1003">Cell membrane</keyword>
<feature type="transmembrane region" description="Helical" evidence="6">
    <location>
        <begin position="103"/>
        <end position="125"/>
    </location>
</feature>
<evidence type="ECO:0000313" key="9">
    <source>
        <dbReference type="Proteomes" id="UP000321901"/>
    </source>
</evidence>
<dbReference type="Pfam" id="PF00482">
    <property type="entry name" value="T2SSF"/>
    <property type="match status" value="1"/>
</dbReference>
<proteinExistence type="predicted"/>
<evidence type="ECO:0000256" key="4">
    <source>
        <dbReference type="ARBA" id="ARBA00022989"/>
    </source>
</evidence>
<dbReference type="OrthoDB" id="9803381at2"/>
<feature type="transmembrane region" description="Helical" evidence="6">
    <location>
        <begin position="6"/>
        <end position="23"/>
    </location>
</feature>
<evidence type="ECO:0000256" key="2">
    <source>
        <dbReference type="ARBA" id="ARBA00022475"/>
    </source>
</evidence>
<organism evidence="8 9">
    <name type="scientific">Sporosarcina luteola</name>
    <dbReference type="NCBI Taxonomy" id="582850"/>
    <lineage>
        <taxon>Bacteria</taxon>
        <taxon>Bacillati</taxon>
        <taxon>Bacillota</taxon>
        <taxon>Bacilli</taxon>
        <taxon>Bacillales</taxon>
        <taxon>Caryophanaceae</taxon>
        <taxon>Sporosarcina</taxon>
    </lineage>
</organism>
<protein>
    <submittedName>
        <fullName evidence="8">Secretion system protein</fullName>
    </submittedName>
</protein>
<accession>A0A511Z6V5</accession>
<comment type="subcellular location">
    <subcellularLocation>
        <location evidence="1">Cell membrane</location>
        <topology evidence="1">Multi-pass membrane protein</topology>
    </subcellularLocation>
</comment>
<keyword evidence="4 6" id="KW-1133">Transmembrane helix</keyword>